<name>A0A8V0ZA52_CHICK</name>
<feature type="compositionally biased region" description="Gly residues" evidence="14">
    <location>
        <begin position="49"/>
        <end position="67"/>
    </location>
</feature>
<accession>A0A8V0ZA52</accession>
<feature type="transmembrane region" description="Helical" evidence="13">
    <location>
        <begin position="168"/>
        <end position="192"/>
    </location>
</feature>
<evidence type="ECO:0000256" key="3">
    <source>
        <dbReference type="ARBA" id="ARBA00022448"/>
    </source>
</evidence>
<dbReference type="InterPro" id="IPR018490">
    <property type="entry name" value="cNMP-bd_dom_sf"/>
</dbReference>
<dbReference type="Pfam" id="PF25511">
    <property type="entry name" value="Ig_CNNM4_N"/>
    <property type="match status" value="1"/>
</dbReference>
<feature type="transmembrane region" description="Helical" evidence="13">
    <location>
        <begin position="253"/>
        <end position="272"/>
    </location>
</feature>
<keyword evidence="6" id="KW-0677">Repeat</keyword>
<dbReference type="InterPro" id="IPR045095">
    <property type="entry name" value="ACDP"/>
</dbReference>
<dbReference type="SUPFAM" id="SSF54631">
    <property type="entry name" value="CBS-domain pair"/>
    <property type="match status" value="1"/>
</dbReference>
<evidence type="ECO:0000256" key="14">
    <source>
        <dbReference type="SAM" id="MobiDB-lite"/>
    </source>
</evidence>
<keyword evidence="3" id="KW-0813">Transport</keyword>
<feature type="domain" description="CNNM transmembrane" evidence="16">
    <location>
        <begin position="164"/>
        <end position="344"/>
    </location>
</feature>
<dbReference type="OrthoDB" id="5353557at2759"/>
<dbReference type="Ensembl" id="ENSGALT00010050974.1">
    <property type="protein sequence ID" value="ENSGALP00010030165.1"/>
    <property type="gene ID" value="ENSGALG00010021065.1"/>
</dbReference>
<evidence type="ECO:0000259" key="15">
    <source>
        <dbReference type="PROSITE" id="PS51371"/>
    </source>
</evidence>
<evidence type="ECO:0000256" key="4">
    <source>
        <dbReference type="ARBA" id="ARBA00022475"/>
    </source>
</evidence>
<evidence type="ECO:0000313" key="18">
    <source>
        <dbReference type="Proteomes" id="UP000000539"/>
    </source>
</evidence>
<evidence type="ECO:0000259" key="16">
    <source>
        <dbReference type="PROSITE" id="PS51846"/>
    </source>
</evidence>
<proteinExistence type="inferred from homology"/>
<dbReference type="PANTHER" id="PTHR12064:SF22">
    <property type="entry name" value="METAL TRANSPORTER CNNM2"/>
    <property type="match status" value="1"/>
</dbReference>
<keyword evidence="4" id="KW-1003">Cell membrane</keyword>
<feature type="domain" description="CBS" evidence="15">
    <location>
        <begin position="431"/>
        <end position="497"/>
    </location>
</feature>
<reference evidence="17" key="1">
    <citation type="submission" date="2020-11" db="EMBL/GenBank/DDBJ databases">
        <title>Gallus gallus (Chicken) genome, bGalGal1, GRCg7b, maternal haplotype autosomes + Z &amp; W.</title>
        <authorList>
            <person name="Warren W."/>
            <person name="Formenti G."/>
            <person name="Fedrigo O."/>
            <person name="Haase B."/>
            <person name="Mountcastle J."/>
            <person name="Balacco J."/>
            <person name="Tracey A."/>
            <person name="Schneider V."/>
            <person name="Okimoto R."/>
            <person name="Cheng H."/>
            <person name="Hawken R."/>
            <person name="Howe K."/>
            <person name="Jarvis E.D."/>
        </authorList>
    </citation>
    <scope>NUCLEOTIDE SEQUENCE [LARGE SCALE GENOMIC DNA]</scope>
    <source>
        <strain evidence="17">Broiler</strain>
    </source>
</reference>
<keyword evidence="8" id="KW-0406">Ion transport</keyword>
<reference evidence="17" key="2">
    <citation type="submission" date="2025-08" db="UniProtKB">
        <authorList>
            <consortium name="Ensembl"/>
        </authorList>
    </citation>
    <scope>IDENTIFICATION</scope>
    <source>
        <strain evidence="17">broiler</strain>
    </source>
</reference>
<dbReference type="AlphaFoldDB" id="A0A8V0ZA52"/>
<dbReference type="SUPFAM" id="SSF51206">
    <property type="entry name" value="cAMP-binding domain-like"/>
    <property type="match status" value="1"/>
</dbReference>
<dbReference type="PROSITE" id="PS51371">
    <property type="entry name" value="CBS"/>
    <property type="match status" value="1"/>
</dbReference>
<evidence type="ECO:0000256" key="1">
    <source>
        <dbReference type="ARBA" id="ARBA00004651"/>
    </source>
</evidence>
<dbReference type="Pfam" id="PF00571">
    <property type="entry name" value="CBS"/>
    <property type="match status" value="1"/>
</dbReference>
<dbReference type="InterPro" id="IPR002550">
    <property type="entry name" value="CNNM"/>
</dbReference>
<feature type="transmembrane region" description="Helical" evidence="13">
    <location>
        <begin position="226"/>
        <end position="247"/>
    </location>
</feature>
<dbReference type="Proteomes" id="UP000000539">
    <property type="component" value="Chromosome 6"/>
</dbReference>
<dbReference type="InterPro" id="IPR057492">
    <property type="entry name" value="Ig_CNNM1/2/4_N"/>
</dbReference>
<evidence type="ECO:0000313" key="17">
    <source>
        <dbReference type="Ensembl" id="ENSGALP00010030165.1"/>
    </source>
</evidence>
<dbReference type="PROSITE" id="PS51846">
    <property type="entry name" value="CNNM"/>
    <property type="match status" value="1"/>
</dbReference>
<dbReference type="Pfam" id="PF01595">
    <property type="entry name" value="CNNM"/>
    <property type="match status" value="1"/>
</dbReference>
<dbReference type="InterPro" id="IPR014710">
    <property type="entry name" value="RmlC-like_jellyroll"/>
</dbReference>
<feature type="region of interest" description="Disordered" evidence="14">
    <location>
        <begin position="39"/>
        <end position="68"/>
    </location>
</feature>
<dbReference type="PANTHER" id="PTHR12064">
    <property type="entry name" value="METAL TRANSPORTER CNNM"/>
    <property type="match status" value="1"/>
</dbReference>
<dbReference type="CDD" id="cd04590">
    <property type="entry name" value="CBS_pair_CorC_HlyC_assoc"/>
    <property type="match status" value="1"/>
</dbReference>
<sequence>MEGGALRVSERTRVKLRVYGQNINNETWSRIAFTEHERRQGGRAAAGAAGRGGGGGGGGSAGGGGGAPQRCGIRTSDIIIMPHIVLNRRTSGIIEIEIKPLRKTEKSKSYYLCTSVSAAALGPGAAGRMVDAEGRDGPPPWGETAWIYHDGEDTKMIVGEEKKFLLPFWLQVIFISLLLCLSGMFSGLNLGLMALDPMELRIVQNCGTDKEKNYAKRIEPVRRQGNYLLCSLLLGNVLVNTTLTILLDDIAGSGLVAVVVSTIGIVIFGEIVPQAICSRHGLAVGANTIFLTKFFMMMTFPASYPVSKLLDCVLGQEIGTVYNREKLLEMLRVTDPYNDLVKEELNIIQGALELRTKTVEDVMTPLRDCFMIAAEAVLDFNTMSEIMESGYTRIPVFEGDRSNIVDLLFVKDLAFVDPDDCTLLKTITRFYNHPLHFVFNDTKLDAMLEEFKKGKSHLAIVQRVNNEGEGDPFYEVLGIVTLEDVIEEIIKSEILDETDLYKVEAFGPSQMSEKILLRLLKHPNVIQELKYDEKNKKAPEHYLYQRNKPVDYFVLILQGKVEVEAGKEGMKFEAGAFSYYGVMALTASPAENKSPPRPCGLNHSDSLNRSDRIDAVTPTLGSSNNQLNASFLQVYVPDYSVKALTDIQFVKISRQQYQNALMASRMDKTPQSSDSENTKIELTLTELHDGLPDETANLLNEQNCVTHNKPNHSMHSEGAI</sequence>
<dbReference type="FunFam" id="3.10.580.10:FF:000001">
    <property type="entry name" value="Putative metal transporter CNNM3 isoform 2"/>
    <property type="match status" value="1"/>
</dbReference>
<keyword evidence="18" id="KW-1185">Reference proteome</keyword>
<feature type="transmembrane region" description="Helical" evidence="13">
    <location>
        <begin position="284"/>
        <end position="304"/>
    </location>
</feature>
<reference evidence="17" key="3">
    <citation type="submission" date="2025-09" db="UniProtKB">
        <authorList>
            <consortium name="Ensembl"/>
        </authorList>
    </citation>
    <scope>IDENTIFICATION</scope>
    <source>
        <strain evidence="17">broiler</strain>
    </source>
</reference>
<dbReference type="InterPro" id="IPR046342">
    <property type="entry name" value="CBS_dom_sf"/>
</dbReference>
<dbReference type="Gene3D" id="2.60.120.10">
    <property type="entry name" value="Jelly Rolls"/>
    <property type="match status" value="1"/>
</dbReference>
<evidence type="ECO:0000256" key="2">
    <source>
        <dbReference type="ARBA" id="ARBA00010484"/>
    </source>
</evidence>
<dbReference type="GO" id="GO:0022857">
    <property type="term" value="F:transmembrane transporter activity"/>
    <property type="evidence" value="ECO:0007669"/>
    <property type="project" value="UniProtKB-UniRule"/>
</dbReference>
<protein>
    <recommendedName>
        <fullName evidence="13">Metal transporter</fullName>
    </recommendedName>
</protein>
<dbReference type="InterPro" id="IPR000644">
    <property type="entry name" value="CBS_dom"/>
</dbReference>
<dbReference type="GO" id="GO:0010960">
    <property type="term" value="P:magnesium ion homeostasis"/>
    <property type="evidence" value="ECO:0007669"/>
    <property type="project" value="InterPro"/>
</dbReference>
<dbReference type="GO" id="GO:0006811">
    <property type="term" value="P:monoatomic ion transport"/>
    <property type="evidence" value="ECO:0007669"/>
    <property type="project" value="UniProtKB-KW"/>
</dbReference>
<dbReference type="InterPro" id="IPR044751">
    <property type="entry name" value="Ion_transp-like_CBS"/>
</dbReference>
<evidence type="ECO:0000256" key="10">
    <source>
        <dbReference type="ARBA" id="ARBA00023136"/>
    </source>
</evidence>
<comment type="subcellular location">
    <subcellularLocation>
        <location evidence="1 13">Cell membrane</location>
        <topology evidence="1 13">Multi-pass membrane protein</topology>
    </subcellularLocation>
</comment>
<gene>
    <name evidence="17" type="primary">CNNM2</name>
</gene>
<evidence type="ECO:0000256" key="6">
    <source>
        <dbReference type="ARBA" id="ARBA00022737"/>
    </source>
</evidence>
<evidence type="ECO:0000256" key="8">
    <source>
        <dbReference type="ARBA" id="ARBA00023065"/>
    </source>
</evidence>
<evidence type="ECO:0000256" key="7">
    <source>
        <dbReference type="ARBA" id="ARBA00022989"/>
    </source>
</evidence>
<evidence type="ECO:0000256" key="11">
    <source>
        <dbReference type="PROSITE-ProRule" id="PRU00703"/>
    </source>
</evidence>
<keyword evidence="7 12" id="KW-1133">Transmembrane helix</keyword>
<evidence type="ECO:0000256" key="5">
    <source>
        <dbReference type="ARBA" id="ARBA00022692"/>
    </source>
</evidence>
<evidence type="ECO:0000256" key="13">
    <source>
        <dbReference type="RuleBase" id="RU369091"/>
    </source>
</evidence>
<comment type="similarity">
    <text evidence="2 13">Belongs to the ACDP family.</text>
</comment>
<dbReference type="Gene3D" id="3.10.580.10">
    <property type="entry name" value="CBS-domain"/>
    <property type="match status" value="1"/>
</dbReference>
<evidence type="ECO:0000256" key="12">
    <source>
        <dbReference type="PROSITE-ProRule" id="PRU01193"/>
    </source>
</evidence>
<keyword evidence="10 12" id="KW-0472">Membrane</keyword>
<comment type="function">
    <text evidence="13">Metal transporter.</text>
</comment>
<keyword evidence="9 11" id="KW-0129">CBS domain</keyword>
<evidence type="ECO:0000256" key="9">
    <source>
        <dbReference type="ARBA" id="ARBA00023122"/>
    </source>
</evidence>
<dbReference type="Pfam" id="PF25562">
    <property type="entry name" value="CNBH_CNNM2_C"/>
    <property type="match status" value="1"/>
</dbReference>
<dbReference type="GeneTree" id="ENSGT00940000159034"/>
<organism evidence="17 18">
    <name type="scientific">Gallus gallus</name>
    <name type="common">Chicken</name>
    <dbReference type="NCBI Taxonomy" id="9031"/>
    <lineage>
        <taxon>Eukaryota</taxon>
        <taxon>Metazoa</taxon>
        <taxon>Chordata</taxon>
        <taxon>Craniata</taxon>
        <taxon>Vertebrata</taxon>
        <taxon>Euteleostomi</taxon>
        <taxon>Archelosauria</taxon>
        <taxon>Archosauria</taxon>
        <taxon>Dinosauria</taxon>
        <taxon>Saurischia</taxon>
        <taxon>Theropoda</taxon>
        <taxon>Coelurosauria</taxon>
        <taxon>Aves</taxon>
        <taxon>Neognathae</taxon>
        <taxon>Galloanserae</taxon>
        <taxon>Galliformes</taxon>
        <taxon>Phasianidae</taxon>
        <taxon>Phasianinae</taxon>
        <taxon>Gallus</taxon>
    </lineage>
</organism>
<dbReference type="GO" id="GO:0005886">
    <property type="term" value="C:plasma membrane"/>
    <property type="evidence" value="ECO:0007669"/>
    <property type="project" value="UniProtKB-SubCell"/>
</dbReference>
<keyword evidence="5 12" id="KW-0812">Transmembrane</keyword>